<accession>A0A834W7W8</accession>
<organism evidence="1 2">
    <name type="scientific">Senna tora</name>
    <dbReference type="NCBI Taxonomy" id="362788"/>
    <lineage>
        <taxon>Eukaryota</taxon>
        <taxon>Viridiplantae</taxon>
        <taxon>Streptophyta</taxon>
        <taxon>Embryophyta</taxon>
        <taxon>Tracheophyta</taxon>
        <taxon>Spermatophyta</taxon>
        <taxon>Magnoliopsida</taxon>
        <taxon>eudicotyledons</taxon>
        <taxon>Gunneridae</taxon>
        <taxon>Pentapetalae</taxon>
        <taxon>rosids</taxon>
        <taxon>fabids</taxon>
        <taxon>Fabales</taxon>
        <taxon>Fabaceae</taxon>
        <taxon>Caesalpinioideae</taxon>
        <taxon>Cassia clade</taxon>
        <taxon>Senna</taxon>
    </lineage>
</organism>
<dbReference type="Proteomes" id="UP000634136">
    <property type="component" value="Unassembled WGS sequence"/>
</dbReference>
<dbReference type="AlphaFoldDB" id="A0A834W7W8"/>
<keyword evidence="2" id="KW-1185">Reference proteome</keyword>
<sequence length="618" mass="71021">MESLENLVLGTLAQAPWLKDWVYMMAESMFYKISDPEIRDVLIELRNRGLGFVIPPNVVQSQVTPKPEINQVWLDTTPCQLKLFMCRKPKTFLLKGNLLEGAFMMETYKPMVSVCATSYLRLGMGALDQQFAFDPQQGKKELTPYNSSSSSSSYGYVGQNFDESDRYMDFKILIWNVRGAAINYHLPRMKSDHNPLVLVSKPSQHIHLDRPFKCEKIWLREPGFINLAERAWEEASSSSHGLQLIKNRALEWNKVQFGNIFQRKKQLIRRLDGISRAMSQGHKPHLVPIEHELSVEYQNILRQEEELWALKARIDWLNLGDSNTAFFHASVINRRRNNKITTMKDNMGNWIFDFEGIKHHIANYFNQCFTCVAVEEVPHEVSLPTVDSSQWNSLDSVPSFEEIRKALWDLKPFKAAGVDGFQPGVEPSRGIRQGDPLSPYLFVLGLSINADKSTVWFSPHTPRSDRDNAVQILGIGETPKPRKYLGSLWCTLFPSKVCISIDKIIRDFFWNSGDQNRKLHMLCWRIDHEKESTWVKLVSHYLCQDKTYGSSLGMGLRLGAKLLNMGLKHNISSSRGSLFWHDIWIELGSIRSLLVGPLNRYEDNFMVCDLVGEVGTWK</sequence>
<comment type="caution">
    <text evidence="1">The sequence shown here is derived from an EMBL/GenBank/DDBJ whole genome shotgun (WGS) entry which is preliminary data.</text>
</comment>
<dbReference type="GO" id="GO:0003964">
    <property type="term" value="F:RNA-directed DNA polymerase activity"/>
    <property type="evidence" value="ECO:0007669"/>
    <property type="project" value="UniProtKB-KW"/>
</dbReference>
<keyword evidence="1" id="KW-0548">Nucleotidyltransferase</keyword>
<dbReference type="PANTHER" id="PTHR33116:SF86">
    <property type="entry name" value="REVERSE TRANSCRIPTASE DOMAIN-CONTAINING PROTEIN"/>
    <property type="match status" value="1"/>
</dbReference>
<dbReference type="PANTHER" id="PTHR33116">
    <property type="entry name" value="REVERSE TRANSCRIPTASE ZINC-BINDING DOMAIN-CONTAINING PROTEIN-RELATED-RELATED"/>
    <property type="match status" value="1"/>
</dbReference>
<evidence type="ECO:0000313" key="2">
    <source>
        <dbReference type="Proteomes" id="UP000634136"/>
    </source>
</evidence>
<reference evidence="1" key="1">
    <citation type="submission" date="2020-09" db="EMBL/GenBank/DDBJ databases">
        <title>Genome-Enabled Discovery of Anthraquinone Biosynthesis in Senna tora.</title>
        <authorList>
            <person name="Kang S.-H."/>
            <person name="Pandey R.P."/>
            <person name="Lee C.-M."/>
            <person name="Sim J.-S."/>
            <person name="Jeong J.-T."/>
            <person name="Choi B.-S."/>
            <person name="Jung M."/>
            <person name="Ginzburg D."/>
            <person name="Zhao K."/>
            <person name="Won S.Y."/>
            <person name="Oh T.-J."/>
            <person name="Yu Y."/>
            <person name="Kim N.-H."/>
            <person name="Lee O.R."/>
            <person name="Lee T.-H."/>
            <person name="Bashyal P."/>
            <person name="Kim T.-S."/>
            <person name="Lee W.-H."/>
            <person name="Kawkins C."/>
            <person name="Kim C.-K."/>
            <person name="Kim J.S."/>
            <person name="Ahn B.O."/>
            <person name="Rhee S.Y."/>
            <person name="Sohng J.K."/>
        </authorList>
    </citation>
    <scope>NUCLEOTIDE SEQUENCE</scope>
    <source>
        <tissue evidence="1">Leaf</tissue>
    </source>
</reference>
<proteinExistence type="predicted"/>
<name>A0A834W7W8_9FABA</name>
<dbReference type="EMBL" id="JAAIUW010000012">
    <property type="protein sequence ID" value="KAF7807214.1"/>
    <property type="molecule type" value="Genomic_DNA"/>
</dbReference>
<evidence type="ECO:0000313" key="1">
    <source>
        <dbReference type="EMBL" id="KAF7807214.1"/>
    </source>
</evidence>
<protein>
    <submittedName>
        <fullName evidence="1">Reverse transcriptase</fullName>
    </submittedName>
</protein>
<dbReference type="OrthoDB" id="1304154at2759"/>
<keyword evidence="1" id="KW-0695">RNA-directed DNA polymerase</keyword>
<keyword evidence="1" id="KW-0808">Transferase</keyword>
<gene>
    <name evidence="1" type="ORF">G2W53_039375</name>
</gene>